<dbReference type="PANTHER" id="PTHR11895:SF7">
    <property type="entry name" value="GLUTAMYL-TRNA(GLN) AMIDOTRANSFERASE SUBUNIT A, MITOCHONDRIAL"/>
    <property type="match status" value="1"/>
</dbReference>
<dbReference type="KEGG" id="kma:B9H00_07680"/>
<dbReference type="InterPro" id="IPR023631">
    <property type="entry name" value="Amidase_dom"/>
</dbReference>
<gene>
    <name evidence="2" type="ORF">B9H00_07680</name>
</gene>
<keyword evidence="3" id="KW-1185">Reference proteome</keyword>
<reference evidence="2 3" key="1">
    <citation type="submission" date="2017-05" db="EMBL/GenBank/DDBJ databases">
        <authorList>
            <person name="Song R."/>
            <person name="Chenine A.L."/>
            <person name="Ruprecht R.M."/>
        </authorList>
    </citation>
    <scope>NUCLEOTIDE SEQUENCE [LARGE SCALE GENOMIC DNA]</scope>
    <source>
        <strain evidence="2">SW32</strain>
    </source>
</reference>
<evidence type="ECO:0000256" key="1">
    <source>
        <dbReference type="ARBA" id="ARBA00009199"/>
    </source>
</evidence>
<proteinExistence type="inferred from homology"/>
<dbReference type="Pfam" id="PF01425">
    <property type="entry name" value="Amidase"/>
    <property type="match status" value="1"/>
</dbReference>
<dbReference type="PANTHER" id="PTHR11895">
    <property type="entry name" value="TRANSAMIDASE"/>
    <property type="match status" value="1"/>
</dbReference>
<dbReference type="Proteomes" id="UP000194457">
    <property type="component" value="Chromosome"/>
</dbReference>
<dbReference type="RefSeq" id="WP_086900167.1">
    <property type="nucleotide sequence ID" value="NZ_CP021358.1"/>
</dbReference>
<evidence type="ECO:0000313" key="2">
    <source>
        <dbReference type="EMBL" id="ART62950.1"/>
    </source>
</evidence>
<name>A0A240UPK6_9GAMM</name>
<dbReference type="OrthoDB" id="8872210at2"/>
<sequence length="485" mass="52139">MTATSSNTDTSTPLAECDAKTLRALYESGRASPVEATRAALEQIERFNGEVNAFCHVDHDGALKAARDSESRWQQGEPLGPLDGIPASMKDLSEVAGMPVRDGSLTTGGGLCDHDGPPAQFLREAGAVLLGKTTTPEFGWKATTDSRVTGITRNPWNTDLTPGGSSGGAAVAAALNMGVLHQGGDSGGSIRIPAAFTGVFGFKSTFGWVPQWPPSTMASLSHIGPLTRTVDDAIAMLNVIGRFHGHDYFSVPGQPANWGEQCDEAGRLDGLKIAFCPALGTAARDDEISHCVGRAAHQMEKLGAQVDRIEPEVESSLETYRILWATASATQLADMTPQQKELLDPGLLEIAEWGRAFSAVDLLRAQTTRTRLNRHMDHFLDSYDLILTPSVPIAAFEVGHNVPPGSGMRDWMEWTPFSYPFNLTQQPAASVPCGFTASGLPIGLQLVGARFDDARVLRACRAYMTAFPPRFPERLNESRNRVSGY</sequence>
<dbReference type="Gene3D" id="3.90.1300.10">
    <property type="entry name" value="Amidase signature (AS) domain"/>
    <property type="match status" value="1"/>
</dbReference>
<dbReference type="InterPro" id="IPR000120">
    <property type="entry name" value="Amidase"/>
</dbReference>
<comment type="similarity">
    <text evidence="1">Belongs to the amidase family.</text>
</comment>
<dbReference type="AlphaFoldDB" id="A0A240UPK6"/>
<dbReference type="NCBIfam" id="NF004815">
    <property type="entry name" value="PRK06169.1"/>
    <property type="match status" value="1"/>
</dbReference>
<dbReference type="InterPro" id="IPR036928">
    <property type="entry name" value="AS_sf"/>
</dbReference>
<evidence type="ECO:0000313" key="3">
    <source>
        <dbReference type="Proteomes" id="UP000194457"/>
    </source>
</evidence>
<accession>A0A240UPK6</accession>
<dbReference type="SUPFAM" id="SSF75304">
    <property type="entry name" value="Amidase signature (AS) enzymes"/>
    <property type="match status" value="1"/>
</dbReference>
<dbReference type="EMBL" id="CP021358">
    <property type="protein sequence ID" value="ART62950.1"/>
    <property type="molecule type" value="Genomic_DNA"/>
</dbReference>
<organism evidence="2 3">
    <name type="scientific">Kushneria marisflavi</name>
    <dbReference type="NCBI Taxonomy" id="157779"/>
    <lineage>
        <taxon>Bacteria</taxon>
        <taxon>Pseudomonadati</taxon>
        <taxon>Pseudomonadota</taxon>
        <taxon>Gammaproteobacteria</taxon>
        <taxon>Oceanospirillales</taxon>
        <taxon>Halomonadaceae</taxon>
        <taxon>Kushneria</taxon>
    </lineage>
</organism>
<dbReference type="GO" id="GO:0003824">
    <property type="term" value="F:catalytic activity"/>
    <property type="evidence" value="ECO:0007669"/>
    <property type="project" value="InterPro"/>
</dbReference>
<protein>
    <submittedName>
        <fullName evidence="2">Amidase</fullName>
    </submittedName>
</protein>